<evidence type="ECO:0000313" key="3">
    <source>
        <dbReference type="EMBL" id="RRT63421.1"/>
    </source>
</evidence>
<dbReference type="AlphaFoldDB" id="A0A426ZHJ0"/>
<gene>
    <name evidence="3" type="ORF">B296_00031029</name>
</gene>
<feature type="domain" description="Jacalin-type lectin" evidence="2">
    <location>
        <begin position="131"/>
        <end position="162"/>
    </location>
</feature>
<dbReference type="EMBL" id="AMZH03006605">
    <property type="protein sequence ID" value="RRT63421.1"/>
    <property type="molecule type" value="Genomic_DNA"/>
</dbReference>
<protein>
    <recommendedName>
        <fullName evidence="2">Jacalin-type lectin domain-containing protein</fullName>
    </recommendedName>
</protein>
<dbReference type="GO" id="GO:0030246">
    <property type="term" value="F:carbohydrate binding"/>
    <property type="evidence" value="ECO:0007669"/>
    <property type="project" value="UniProtKB-KW"/>
</dbReference>
<dbReference type="Proteomes" id="UP000287651">
    <property type="component" value="Unassembled WGS sequence"/>
</dbReference>
<evidence type="ECO:0000256" key="1">
    <source>
        <dbReference type="ARBA" id="ARBA00022734"/>
    </source>
</evidence>
<reference evidence="3 4" key="1">
    <citation type="journal article" date="2014" name="Agronomy (Basel)">
        <title>A Draft Genome Sequence for Ensete ventricosum, the Drought-Tolerant Tree Against Hunger.</title>
        <authorList>
            <person name="Harrison J."/>
            <person name="Moore K.A."/>
            <person name="Paszkiewicz K."/>
            <person name="Jones T."/>
            <person name="Grant M."/>
            <person name="Ambacheew D."/>
            <person name="Muzemil S."/>
            <person name="Studholme D.J."/>
        </authorList>
    </citation>
    <scope>NUCLEOTIDE SEQUENCE [LARGE SCALE GENOMIC DNA]</scope>
</reference>
<evidence type="ECO:0000313" key="4">
    <source>
        <dbReference type="Proteomes" id="UP000287651"/>
    </source>
</evidence>
<comment type="caution">
    <text evidence="3">The sequence shown here is derived from an EMBL/GenBank/DDBJ whole genome shotgun (WGS) entry which is preliminary data.</text>
</comment>
<dbReference type="InterPro" id="IPR001229">
    <property type="entry name" value="Jacalin-like_lectin_dom"/>
</dbReference>
<dbReference type="PROSITE" id="PS51752">
    <property type="entry name" value="JACALIN_LECTIN"/>
    <property type="match status" value="1"/>
</dbReference>
<accession>A0A426ZHJ0</accession>
<keyword evidence="1" id="KW-0430">Lectin</keyword>
<organism evidence="3 4">
    <name type="scientific">Ensete ventricosum</name>
    <name type="common">Abyssinian banana</name>
    <name type="synonym">Musa ensete</name>
    <dbReference type="NCBI Taxonomy" id="4639"/>
    <lineage>
        <taxon>Eukaryota</taxon>
        <taxon>Viridiplantae</taxon>
        <taxon>Streptophyta</taxon>
        <taxon>Embryophyta</taxon>
        <taxon>Tracheophyta</taxon>
        <taxon>Spermatophyta</taxon>
        <taxon>Magnoliopsida</taxon>
        <taxon>Liliopsida</taxon>
        <taxon>Zingiberales</taxon>
        <taxon>Musaceae</taxon>
        <taxon>Ensete</taxon>
    </lineage>
</organism>
<sequence length="162" mass="17693">MSTTTQGGDVSTKEIEQSESATFALPTLTNYLPPPQLISALRLAGLQVVPPSLALLLQVSCTPAIIYCVKGAPYTANGERLSASGFVFPFTKDLLIYLQPSAYMLHRSVRSYLCVLHVWVPTGVSTWREGVIKVTAWGGEEENEWHTGSVDDIIDVNVYFGD</sequence>
<proteinExistence type="predicted"/>
<name>A0A426ZHJ0_ENSVE</name>
<evidence type="ECO:0000259" key="2">
    <source>
        <dbReference type="PROSITE" id="PS51752"/>
    </source>
</evidence>